<evidence type="ECO:0000313" key="1">
    <source>
        <dbReference type="EMBL" id="GAW93744.1"/>
    </source>
</evidence>
<organism evidence="1 2">
    <name type="scientific">Calderihabitans maritimus</name>
    <dbReference type="NCBI Taxonomy" id="1246530"/>
    <lineage>
        <taxon>Bacteria</taxon>
        <taxon>Bacillati</taxon>
        <taxon>Bacillota</taxon>
        <taxon>Clostridia</taxon>
        <taxon>Neomoorellales</taxon>
        <taxon>Calderihabitantaceae</taxon>
        <taxon>Calderihabitans</taxon>
    </lineage>
</organism>
<protein>
    <recommendedName>
        <fullName evidence="3">DUF4367 domain-containing protein</fullName>
    </recommendedName>
</protein>
<proteinExistence type="predicted"/>
<dbReference type="Proteomes" id="UP000197032">
    <property type="component" value="Unassembled WGS sequence"/>
</dbReference>
<dbReference type="AlphaFoldDB" id="A0A1Z5HW51"/>
<dbReference type="EMBL" id="BDGJ01000168">
    <property type="protein sequence ID" value="GAW93744.1"/>
    <property type="molecule type" value="Genomic_DNA"/>
</dbReference>
<name>A0A1Z5HW51_9FIRM</name>
<keyword evidence="2" id="KW-1185">Reference proteome</keyword>
<gene>
    <name evidence="1" type="ORF">KKC1_28720</name>
</gene>
<dbReference type="RefSeq" id="WP_088554819.1">
    <property type="nucleotide sequence ID" value="NZ_BDGJ01000168.1"/>
</dbReference>
<evidence type="ECO:0000313" key="2">
    <source>
        <dbReference type="Proteomes" id="UP000197032"/>
    </source>
</evidence>
<accession>A0A1Z5HW51</accession>
<comment type="caution">
    <text evidence="1">The sequence shown here is derived from an EMBL/GenBank/DDBJ whole genome shotgun (WGS) entry which is preliminary data.</text>
</comment>
<evidence type="ECO:0008006" key="3">
    <source>
        <dbReference type="Google" id="ProtNLM"/>
    </source>
</evidence>
<dbReference type="OrthoDB" id="3035878at2"/>
<reference evidence="2" key="1">
    <citation type="journal article" date="2017" name="Appl. Environ. Microbiol.">
        <title>Genomic analysis of Calderihabitans maritimus KKC1, a thermophilic hydrogenogenic carboxydotrophic bacterium isolated from marine sediment.</title>
        <authorList>
            <person name="Omae K."/>
            <person name="Yoneda Y."/>
            <person name="Fukuyama Y."/>
            <person name="Yoshida T."/>
            <person name="Sako Y."/>
        </authorList>
    </citation>
    <scope>NUCLEOTIDE SEQUENCE [LARGE SCALE GENOMIC DNA]</scope>
    <source>
        <strain evidence="2">KKC1</strain>
    </source>
</reference>
<sequence>MQRRWLILLGAVVVIGAIVAVYSVSSKKLPELNEDSFPQALAGMPLVHLVTGEQAIAQISKLHGTNIPIENGYIAMYRSEDRQAVLWISESATSEEAEELLKIMDEKMPGSSAFSNYTVKVIDGKTYYYVTGIGMHNYYYLKGNRVYWLGTNVEPAEDILKEAVKLF</sequence>